<organism evidence="1 2">
    <name type="scientific">Mesorhizobium vachelliae</name>
    <dbReference type="NCBI Taxonomy" id="3072309"/>
    <lineage>
        <taxon>Bacteria</taxon>
        <taxon>Pseudomonadati</taxon>
        <taxon>Pseudomonadota</taxon>
        <taxon>Alphaproteobacteria</taxon>
        <taxon>Hyphomicrobiales</taxon>
        <taxon>Phyllobacteriaceae</taxon>
        <taxon>Mesorhizobium</taxon>
    </lineage>
</organism>
<gene>
    <name evidence="1" type="ORF">RFM42_31140</name>
</gene>
<evidence type="ECO:0000313" key="2">
    <source>
        <dbReference type="Proteomes" id="UP001285154"/>
    </source>
</evidence>
<protein>
    <submittedName>
        <fullName evidence="1">Uncharacterized protein</fullName>
    </submittedName>
</protein>
<accession>A0ABU5ADW5</accession>
<name>A0ABU5ADW5_9HYPH</name>
<sequence length="98" mass="10702">MFETRPAVSEDIGLEISNNERARGVIWSPLHWLWQSSMSAIMGRYSAGLFGRYGASNVPKGKCHQSNGRRFVIMSGVRHSGGKLASAADLHVVFLAAL</sequence>
<evidence type="ECO:0000313" key="1">
    <source>
        <dbReference type="EMBL" id="MDX8535470.1"/>
    </source>
</evidence>
<proteinExistence type="predicted"/>
<dbReference type="EMBL" id="JAVIIQ010000021">
    <property type="protein sequence ID" value="MDX8535470.1"/>
    <property type="molecule type" value="Genomic_DNA"/>
</dbReference>
<comment type="caution">
    <text evidence="1">The sequence shown here is derived from an EMBL/GenBank/DDBJ whole genome shotgun (WGS) entry which is preliminary data.</text>
</comment>
<dbReference type="Proteomes" id="UP001285154">
    <property type="component" value="Unassembled WGS sequence"/>
</dbReference>
<dbReference type="RefSeq" id="WP_320253088.1">
    <property type="nucleotide sequence ID" value="NZ_JAVIIQ010000021.1"/>
</dbReference>
<keyword evidence="2" id="KW-1185">Reference proteome</keyword>
<reference evidence="1 2" key="1">
    <citation type="submission" date="2023-08" db="EMBL/GenBank/DDBJ databases">
        <title>Implementing the SeqCode for naming new Mesorhizobium species isolated from Vachellia karroo root nodules.</title>
        <authorList>
            <person name="Van Lill M."/>
        </authorList>
    </citation>
    <scope>NUCLEOTIDE SEQUENCE [LARGE SCALE GENOMIC DNA]</scope>
    <source>
        <strain evidence="1 2">VK25D</strain>
    </source>
</reference>